<sequence>MPIYTRTGDKGETSLYGGKRVKKSHALVEAYGSIDELNSWVGLVAAELPDSERKEFLHKIQMDLFTIGSFLAGWKDADISILPARVTEMEVEIDVMGKTLGDLQNFILPGGSVAASHAHITRSVCRRAERLLVILLDAEPVDHKVLQYINRLSDLFFQLARFINKQAQVEETKWQGIKRPVKK</sequence>
<dbReference type="InterPro" id="IPR036451">
    <property type="entry name" value="CblAdoTrfase-like_sf"/>
</dbReference>
<dbReference type="Pfam" id="PF01923">
    <property type="entry name" value="Cob_adeno_trans"/>
    <property type="match status" value="1"/>
</dbReference>
<evidence type="ECO:0000259" key="7">
    <source>
        <dbReference type="Pfam" id="PF01923"/>
    </source>
</evidence>
<keyword evidence="4 6" id="KW-0547">Nucleotide-binding</keyword>
<dbReference type="PANTHER" id="PTHR12213:SF0">
    <property type="entry name" value="CORRINOID ADENOSYLTRANSFERASE MMAB"/>
    <property type="match status" value="1"/>
</dbReference>
<dbReference type="Proteomes" id="UP000034543">
    <property type="component" value="Unassembled WGS sequence"/>
</dbReference>
<organism evidence="8 9">
    <name type="scientific">Candidatus Gottesmanbacteria bacterium GW2011_GWA1_43_11</name>
    <dbReference type="NCBI Taxonomy" id="1618436"/>
    <lineage>
        <taxon>Bacteria</taxon>
        <taxon>Candidatus Gottesmaniibacteriota</taxon>
    </lineage>
</organism>
<gene>
    <name evidence="8" type="ORF">UV59_C0021G0003</name>
</gene>
<dbReference type="PATRIC" id="fig|1618436.3.peg.1041"/>
<evidence type="ECO:0000256" key="4">
    <source>
        <dbReference type="ARBA" id="ARBA00022741"/>
    </source>
</evidence>
<comment type="pathway">
    <text evidence="6">Cofactor biosynthesis; adenosylcobalamin biosynthesis; adenosylcobalamin from cob(II)yrinate a,c-diamide: step 2/7.</text>
</comment>
<proteinExistence type="inferred from homology"/>
<keyword evidence="6" id="KW-0169">Cobalamin biosynthesis</keyword>
<comment type="similarity">
    <text evidence="1 6">Belongs to the Cob(I)alamin adenosyltransferase family.</text>
</comment>
<evidence type="ECO:0000256" key="2">
    <source>
        <dbReference type="ARBA" id="ARBA00011233"/>
    </source>
</evidence>
<keyword evidence="3 6" id="KW-0808">Transferase</keyword>
<evidence type="ECO:0000256" key="1">
    <source>
        <dbReference type="ARBA" id="ARBA00007487"/>
    </source>
</evidence>
<evidence type="ECO:0000256" key="3">
    <source>
        <dbReference type="ARBA" id="ARBA00022679"/>
    </source>
</evidence>
<evidence type="ECO:0000256" key="5">
    <source>
        <dbReference type="ARBA" id="ARBA00022840"/>
    </source>
</evidence>
<dbReference type="GO" id="GO:0009236">
    <property type="term" value="P:cobalamin biosynthetic process"/>
    <property type="evidence" value="ECO:0007669"/>
    <property type="project" value="UniProtKB-UniRule"/>
</dbReference>
<comment type="caution">
    <text evidence="8">The sequence shown here is derived from an EMBL/GenBank/DDBJ whole genome shotgun (WGS) entry which is preliminary data.</text>
</comment>
<reference evidence="8 9" key="1">
    <citation type="journal article" date="2015" name="Nature">
        <title>rRNA introns, odd ribosomes, and small enigmatic genomes across a large radiation of phyla.</title>
        <authorList>
            <person name="Brown C.T."/>
            <person name="Hug L.A."/>
            <person name="Thomas B.C."/>
            <person name="Sharon I."/>
            <person name="Castelle C.J."/>
            <person name="Singh A."/>
            <person name="Wilkins M.J."/>
            <person name="Williams K.H."/>
            <person name="Banfield J.F."/>
        </authorList>
    </citation>
    <scope>NUCLEOTIDE SEQUENCE [LARGE SCALE GENOMIC DNA]</scope>
</reference>
<comment type="catalytic activity">
    <reaction evidence="6">
        <text>2 cob(II)yrinate a,c diamide + reduced [electron-transfer flavoprotein] + 2 ATP = 2 adenosylcob(III)yrinate a,c-diamide + 2 triphosphate + oxidized [electron-transfer flavoprotein] + 3 H(+)</text>
        <dbReference type="Rhea" id="RHEA:11528"/>
        <dbReference type="Rhea" id="RHEA-COMP:10685"/>
        <dbReference type="Rhea" id="RHEA-COMP:10686"/>
        <dbReference type="ChEBI" id="CHEBI:15378"/>
        <dbReference type="ChEBI" id="CHEBI:18036"/>
        <dbReference type="ChEBI" id="CHEBI:30616"/>
        <dbReference type="ChEBI" id="CHEBI:57692"/>
        <dbReference type="ChEBI" id="CHEBI:58307"/>
        <dbReference type="ChEBI" id="CHEBI:58503"/>
        <dbReference type="ChEBI" id="CHEBI:58537"/>
        <dbReference type="EC" id="2.5.1.17"/>
    </reaction>
</comment>
<dbReference type="UniPathway" id="UPA00148">
    <property type="reaction ID" value="UER00233"/>
</dbReference>
<dbReference type="Gene3D" id="1.20.1200.10">
    <property type="entry name" value="Cobalamin adenosyltransferase-like"/>
    <property type="match status" value="1"/>
</dbReference>
<comment type="catalytic activity">
    <reaction evidence="6">
        <text>2 cob(II)alamin + reduced [electron-transfer flavoprotein] + 2 ATP = 2 adenosylcob(III)alamin + 2 triphosphate + oxidized [electron-transfer flavoprotein] + 3 H(+)</text>
        <dbReference type="Rhea" id="RHEA:28671"/>
        <dbReference type="Rhea" id="RHEA-COMP:10685"/>
        <dbReference type="Rhea" id="RHEA-COMP:10686"/>
        <dbReference type="ChEBI" id="CHEBI:15378"/>
        <dbReference type="ChEBI" id="CHEBI:16304"/>
        <dbReference type="ChEBI" id="CHEBI:18036"/>
        <dbReference type="ChEBI" id="CHEBI:18408"/>
        <dbReference type="ChEBI" id="CHEBI:30616"/>
        <dbReference type="ChEBI" id="CHEBI:57692"/>
        <dbReference type="ChEBI" id="CHEBI:58307"/>
        <dbReference type="EC" id="2.5.1.17"/>
    </reaction>
</comment>
<dbReference type="PANTHER" id="PTHR12213">
    <property type="entry name" value="CORRINOID ADENOSYLTRANSFERASE"/>
    <property type="match status" value="1"/>
</dbReference>
<accession>A0A0G1CFN3</accession>
<dbReference type="STRING" id="1618436.UV59_C0021G0003"/>
<name>A0A0G1CFN3_9BACT</name>
<dbReference type="GO" id="GO:0008817">
    <property type="term" value="F:corrinoid adenosyltransferase activity"/>
    <property type="evidence" value="ECO:0007669"/>
    <property type="project" value="UniProtKB-UniRule"/>
</dbReference>
<dbReference type="NCBIfam" id="TIGR00636">
    <property type="entry name" value="PduO_Nterm"/>
    <property type="match status" value="1"/>
</dbReference>
<protein>
    <recommendedName>
        <fullName evidence="6">Corrinoid adenosyltransferase</fullName>
        <ecNumber evidence="6">2.5.1.17</ecNumber>
    </recommendedName>
    <alternativeName>
        <fullName evidence="6">Cob(II)alamin adenosyltransferase</fullName>
    </alternativeName>
    <alternativeName>
        <fullName evidence="6">Cob(II)yrinic acid a,c-diamide adenosyltransferase</fullName>
    </alternativeName>
    <alternativeName>
        <fullName evidence="6">Cobinamide/cobalamin adenosyltransferase</fullName>
    </alternativeName>
</protein>
<dbReference type="SUPFAM" id="SSF89028">
    <property type="entry name" value="Cobalamin adenosyltransferase-like"/>
    <property type="match status" value="1"/>
</dbReference>
<feature type="domain" description="Cobalamin adenosyltransferase-like" evidence="7">
    <location>
        <begin position="3"/>
        <end position="162"/>
    </location>
</feature>
<evidence type="ECO:0000313" key="9">
    <source>
        <dbReference type="Proteomes" id="UP000034543"/>
    </source>
</evidence>
<dbReference type="InterPro" id="IPR029499">
    <property type="entry name" value="PduO-typ"/>
</dbReference>
<evidence type="ECO:0000313" key="8">
    <source>
        <dbReference type="EMBL" id="KKS84337.1"/>
    </source>
</evidence>
<comment type="subunit">
    <text evidence="2">Homotrimer.</text>
</comment>
<dbReference type="FunFam" id="1.20.1200.10:FF:000001">
    <property type="entry name" value="Cob(I)yrinic acid a,c-diamide adenosyltransferase"/>
    <property type="match status" value="1"/>
</dbReference>
<dbReference type="InterPro" id="IPR016030">
    <property type="entry name" value="CblAdoTrfase-like"/>
</dbReference>
<evidence type="ECO:0000256" key="6">
    <source>
        <dbReference type="RuleBase" id="RU366026"/>
    </source>
</evidence>
<keyword evidence="5 6" id="KW-0067">ATP-binding</keyword>
<dbReference type="EC" id="2.5.1.17" evidence="6"/>
<dbReference type="AlphaFoldDB" id="A0A0G1CFN3"/>
<dbReference type="GO" id="GO:0005524">
    <property type="term" value="F:ATP binding"/>
    <property type="evidence" value="ECO:0007669"/>
    <property type="project" value="UniProtKB-UniRule"/>
</dbReference>
<dbReference type="EMBL" id="LCFB01000021">
    <property type="protein sequence ID" value="KKS84337.1"/>
    <property type="molecule type" value="Genomic_DNA"/>
</dbReference>